<dbReference type="AlphaFoldDB" id="A0AAD5X2T2"/>
<evidence type="ECO:0000313" key="1">
    <source>
        <dbReference type="EMBL" id="KAJ3052330.1"/>
    </source>
</evidence>
<reference evidence="1" key="1">
    <citation type="submission" date="2020-05" db="EMBL/GenBank/DDBJ databases">
        <title>Phylogenomic resolution of chytrid fungi.</title>
        <authorList>
            <person name="Stajich J.E."/>
            <person name="Amses K."/>
            <person name="Simmons R."/>
            <person name="Seto K."/>
            <person name="Myers J."/>
            <person name="Bonds A."/>
            <person name="Quandt C.A."/>
            <person name="Barry K."/>
            <person name="Liu P."/>
            <person name="Grigoriev I."/>
            <person name="Longcore J.E."/>
            <person name="James T.Y."/>
        </authorList>
    </citation>
    <scope>NUCLEOTIDE SEQUENCE</scope>
    <source>
        <strain evidence="1">JEL0318</strain>
    </source>
</reference>
<accession>A0AAD5X2T2</accession>
<sequence length="107" mass="12313">MKYGQNVEETRKLEKTVLKTQKDNPIVVTAGTDTNLQVDRPPTFSFTEKASFEKEDQPENKTAFLGDAACIFIAHFRYHYDACSLLLYREMERKDEAEGTPAEKKFT</sequence>
<keyword evidence="2" id="KW-1185">Reference proteome</keyword>
<name>A0AAD5X2T2_9FUNG</name>
<gene>
    <name evidence="1" type="ORF">HK097_006505</name>
</gene>
<organism evidence="1 2">
    <name type="scientific">Rhizophlyctis rosea</name>
    <dbReference type="NCBI Taxonomy" id="64517"/>
    <lineage>
        <taxon>Eukaryota</taxon>
        <taxon>Fungi</taxon>
        <taxon>Fungi incertae sedis</taxon>
        <taxon>Chytridiomycota</taxon>
        <taxon>Chytridiomycota incertae sedis</taxon>
        <taxon>Chytridiomycetes</taxon>
        <taxon>Rhizophlyctidales</taxon>
        <taxon>Rhizophlyctidaceae</taxon>
        <taxon>Rhizophlyctis</taxon>
    </lineage>
</organism>
<proteinExistence type="predicted"/>
<dbReference type="EMBL" id="JADGJD010000304">
    <property type="protein sequence ID" value="KAJ3052330.1"/>
    <property type="molecule type" value="Genomic_DNA"/>
</dbReference>
<dbReference type="Proteomes" id="UP001212841">
    <property type="component" value="Unassembled WGS sequence"/>
</dbReference>
<comment type="caution">
    <text evidence="1">The sequence shown here is derived from an EMBL/GenBank/DDBJ whole genome shotgun (WGS) entry which is preliminary data.</text>
</comment>
<evidence type="ECO:0000313" key="2">
    <source>
        <dbReference type="Proteomes" id="UP001212841"/>
    </source>
</evidence>
<protein>
    <submittedName>
        <fullName evidence="1">Uncharacterized protein</fullName>
    </submittedName>
</protein>